<dbReference type="PANTHER" id="PTHR15319:SF1">
    <property type="entry name" value="TATA BOX-BINDING PROTEIN-ASSOCIATED FACTOR RNA POLYMERASE I SUBUNIT C"/>
    <property type="match status" value="1"/>
</dbReference>
<dbReference type="InterPro" id="IPR038801">
    <property type="entry name" value="TAF1C"/>
</dbReference>
<comment type="caution">
    <text evidence="2">The sequence shown here is derived from an EMBL/GenBank/DDBJ whole genome shotgun (WGS) entry which is preliminary data.</text>
</comment>
<dbReference type="GO" id="GO:0001650">
    <property type="term" value="C:fibrillar center"/>
    <property type="evidence" value="ECO:0007669"/>
    <property type="project" value="TreeGrafter"/>
</dbReference>
<feature type="compositionally biased region" description="Basic and acidic residues" evidence="1">
    <location>
        <begin position="563"/>
        <end position="578"/>
    </location>
</feature>
<evidence type="ECO:0000313" key="3">
    <source>
        <dbReference type="Proteomes" id="UP000187429"/>
    </source>
</evidence>
<keyword evidence="3" id="KW-1185">Reference proteome</keyword>
<feature type="compositionally biased region" description="Basic and acidic residues" evidence="1">
    <location>
        <begin position="547"/>
        <end position="556"/>
    </location>
</feature>
<feature type="region of interest" description="Disordered" evidence="1">
    <location>
        <begin position="545"/>
        <end position="578"/>
    </location>
</feature>
<feature type="compositionally biased region" description="Basic residues" evidence="1">
    <location>
        <begin position="926"/>
        <end position="939"/>
    </location>
</feature>
<proteinExistence type="predicted"/>
<dbReference type="GO" id="GO:0001164">
    <property type="term" value="F:RNA polymerase I core promoter sequence-specific DNA binding"/>
    <property type="evidence" value="ECO:0007669"/>
    <property type="project" value="TreeGrafter"/>
</dbReference>
<dbReference type="Proteomes" id="UP000187429">
    <property type="component" value="Unassembled WGS sequence"/>
</dbReference>
<gene>
    <name evidence="2" type="ORF">AYI69_g5191</name>
</gene>
<evidence type="ECO:0000313" key="2">
    <source>
        <dbReference type="EMBL" id="OMJ22936.1"/>
    </source>
</evidence>
<feature type="region of interest" description="Disordered" evidence="1">
    <location>
        <begin position="919"/>
        <end position="939"/>
    </location>
</feature>
<dbReference type="OrthoDB" id="5597601at2759"/>
<name>A0A1R1Y8A8_9FUNG</name>
<feature type="region of interest" description="Disordered" evidence="1">
    <location>
        <begin position="839"/>
        <end position="869"/>
    </location>
</feature>
<protein>
    <recommendedName>
        <fullName evidence="4">WD repeat-containing protein</fullName>
    </recommendedName>
</protein>
<dbReference type="AlphaFoldDB" id="A0A1R1Y8A8"/>
<accession>A0A1R1Y8A8</accession>
<sequence length="939" mass="106958">MRNVQWDGLNFQNTYSTKFDTPINQLVSSPIQKEFIFARTHDQISLLETGFLAPTDPVTDTSIPLKYGVIGNPYITSIRNRFIIHCSPSPFNSTEVLLTSADHSVRIWDFNNRRYILLHYYNYFYYAEKVINKGSNIIKSVLDWSVTEYWNSPRTFLHANRDSAYLLDSRASEASNKTLFCSYSSSSKSDSSEKIVSLKTNALNPFHSIIGTTKNISVYDMRFNTSPLLSWKHDFSSMDPPVFLDTILHSDIKNSTNSNNNICSIVAASKHKALVSTFTYHQSRSNGSPVISLSRSSLNSFHSHESNKIQLLDNISQSQFYSSDLKTKIQRSEMYPFPNLDGFVVDKCLNFDDFDDKSNFYKTEGGMYANDTTIYQFGQDGSLYSQNYKSYKINSNINSKKYEKSENSQNSAMTLLSNYLSDPNTIKPVSSFNQLESSQVTRDLGLNLIDSNGQVFISFNENYMLEEKTKIESSLNEWPFIRRDFRPTLNYLYGLIGREKMWFSKNEIASYNLIEPLFNSNSMNKVIDKALCFALDSGLSEFTPKSENLEKSKNNETDLEENIDPKENQSSNKDDPEISTRLGTKFVKNLLASEIVDLAIQYISKTYVFTKNGKIVKLESKLKKKEYIRLNTTNLINLVRIKMTDLIESRLILLLLEYLFDKNSSVEPSDLDFDNKEARYKNKLLLKISEFKIDSIAVFSAGKVGISEHNLEIKLKYEEYLKNQTDCMSSHKLAQDLIQTVAESLKPYFFGGKNINSKDKFVNGFFNNCLYHLSKRLLFSSTILSRKHQNLKSKPTLINSEKFIVCKMGNLKLSPKLPTFVKVLDRLWSANLSVIPPSTQQLQNPYRQPRPTMARQNKASTSISAASSSNRQPAITTVLSTARAPIIEPSSQIPSIAPSIRTINPIPQSQMISVVAVASQTQKSQKEKKPKKKARKIGF</sequence>
<reference evidence="3" key="1">
    <citation type="submission" date="2017-01" db="EMBL/GenBank/DDBJ databases">
        <authorList>
            <person name="Wang Y."/>
            <person name="White M."/>
            <person name="Kvist S."/>
            <person name="Moncalvo J.-M."/>
        </authorList>
    </citation>
    <scope>NUCLEOTIDE SEQUENCE [LARGE SCALE GENOMIC DNA]</scope>
    <source>
        <strain evidence="3">ID-206-W2</strain>
    </source>
</reference>
<organism evidence="2 3">
    <name type="scientific">Smittium culicis</name>
    <dbReference type="NCBI Taxonomy" id="133412"/>
    <lineage>
        <taxon>Eukaryota</taxon>
        <taxon>Fungi</taxon>
        <taxon>Fungi incertae sedis</taxon>
        <taxon>Zoopagomycota</taxon>
        <taxon>Kickxellomycotina</taxon>
        <taxon>Harpellomycetes</taxon>
        <taxon>Harpellales</taxon>
        <taxon>Legeriomycetaceae</taxon>
        <taxon>Smittium</taxon>
    </lineage>
</organism>
<feature type="compositionally biased region" description="Low complexity" evidence="1">
    <location>
        <begin position="859"/>
        <end position="869"/>
    </location>
</feature>
<evidence type="ECO:0008006" key="4">
    <source>
        <dbReference type="Google" id="ProtNLM"/>
    </source>
</evidence>
<dbReference type="PANTHER" id="PTHR15319">
    <property type="entry name" value="TATA BOX-BINDING PROTEIN ASSOCIATED FACTOR RNA POLYMERASE I SUBUNIT C"/>
    <property type="match status" value="1"/>
</dbReference>
<evidence type="ECO:0000256" key="1">
    <source>
        <dbReference type="SAM" id="MobiDB-lite"/>
    </source>
</evidence>
<dbReference type="EMBL" id="LSSM01002132">
    <property type="protein sequence ID" value="OMJ22936.1"/>
    <property type="molecule type" value="Genomic_DNA"/>
</dbReference>